<evidence type="ECO:0000256" key="1">
    <source>
        <dbReference type="SAM" id="MobiDB-lite"/>
    </source>
</evidence>
<dbReference type="InterPro" id="IPR023224">
    <property type="entry name" value="SipA_actin-bd_C_sf"/>
</dbReference>
<gene>
    <name evidence="3" type="ORF">BI344_15985</name>
</gene>
<accession>A0ABX3CD16</accession>
<keyword evidence="4" id="KW-1185">Reference proteome</keyword>
<dbReference type="InterPro" id="IPR054043">
    <property type="entry name" value="SipA_C"/>
</dbReference>
<dbReference type="Proteomes" id="UP000180280">
    <property type="component" value="Unassembled WGS sequence"/>
</dbReference>
<dbReference type="EMBL" id="MKCT01000022">
    <property type="protein sequence ID" value="OHX19920.1"/>
    <property type="molecule type" value="Genomic_DNA"/>
</dbReference>
<evidence type="ECO:0000313" key="3">
    <source>
        <dbReference type="EMBL" id="OHX19920.1"/>
    </source>
</evidence>
<feature type="region of interest" description="Disordered" evidence="1">
    <location>
        <begin position="1"/>
        <end position="36"/>
    </location>
</feature>
<evidence type="ECO:0000259" key="2">
    <source>
        <dbReference type="Pfam" id="PF22163"/>
    </source>
</evidence>
<dbReference type="SUPFAM" id="SSF101312">
    <property type="entry name" value="Invasion protein A (SipA) , C-terminal actin binding domain"/>
    <property type="match status" value="1"/>
</dbReference>
<dbReference type="Gene3D" id="1.10.4110.10">
    <property type="entry name" value="Salmonella invasion protein A, C-terminal actin-binding domain"/>
    <property type="match status" value="2"/>
</dbReference>
<organism evidence="3 4">
    <name type="scientific">Chromobacterium sphagni</name>
    <dbReference type="NCBI Taxonomy" id="1903179"/>
    <lineage>
        <taxon>Bacteria</taxon>
        <taxon>Pseudomonadati</taxon>
        <taxon>Pseudomonadota</taxon>
        <taxon>Betaproteobacteria</taxon>
        <taxon>Neisseriales</taxon>
        <taxon>Chromobacteriaceae</taxon>
        <taxon>Chromobacterium</taxon>
    </lineage>
</organism>
<feature type="domain" description="Cell invasion protein SipA C-terminal actin binding" evidence="2">
    <location>
        <begin position="247"/>
        <end position="336"/>
    </location>
</feature>
<dbReference type="Pfam" id="PF22163">
    <property type="entry name" value="SipA_2nd"/>
    <property type="match status" value="1"/>
</dbReference>
<reference evidence="3 4" key="1">
    <citation type="submission" date="2016-09" db="EMBL/GenBank/DDBJ databases">
        <title>Chromobacterium muskegensis sp. nov., an insecticidal bacterium isolated from Sphagnum bogs.</title>
        <authorList>
            <person name="Sparks M.E."/>
            <person name="Blackburn M.B."/>
            <person name="Gundersen-Rindal D.E."/>
            <person name="Mitchell A."/>
            <person name="Farrar R."/>
            <person name="Kuhar D."/>
        </authorList>
    </citation>
    <scope>NUCLEOTIDE SEQUENCE [LARGE SCALE GENOMIC DNA]</scope>
    <source>
        <strain evidence="3 4">14B-1</strain>
    </source>
</reference>
<evidence type="ECO:0000313" key="4">
    <source>
        <dbReference type="Proteomes" id="UP000180280"/>
    </source>
</evidence>
<comment type="caution">
    <text evidence="3">The sequence shown here is derived from an EMBL/GenBank/DDBJ whole genome shotgun (WGS) entry which is preliminary data.</text>
</comment>
<proteinExistence type="predicted"/>
<name>A0ABX3CD16_9NEIS</name>
<protein>
    <recommendedName>
        <fullName evidence="2">Cell invasion protein SipA C-terminal actin binding domain-containing protein</fullName>
    </recommendedName>
</protein>
<sequence length="394" mass="41934">MDIGGRRASVSTQTPADAEPRGRADDGAGVGAGAGPALAAQEPISGRTALPFAVWRSYYPETVLRSAGFHLNGDAHPAARALITDLRNALRLNGGELASMPEQAALIAVRDSFLREAPARDGVPQPYQRPLDEGQWTTLHNALDAHAQRDQLRGQVQKLARLTNLAAGDWQPDSVVARLLDWARPAQSVSPAAPQPQRASAAAAASLVSAAPVDGFADIELSRAPLRNLPTAAYLRSQRFVDQPRIAGELLLGALRDALQADPATPAARRIAFEKSRDALLPSFGRGPVLEAFAGGRAEKLEPELERLLPVIARHPQRQALAGFARQMVRETALLRGSAPNPLLTRLFGALGLDAAEEAGRRTPQTASSDVILTVDGQHVNAAAARERVDAKRH</sequence>